<keyword evidence="2" id="KW-1185">Reference proteome</keyword>
<dbReference type="Pfam" id="PF23140">
    <property type="entry name" value="Gp80"/>
    <property type="match status" value="1"/>
</dbReference>
<dbReference type="Proteomes" id="UP000010866">
    <property type="component" value="Chromosome"/>
</dbReference>
<sequence precursor="true">MAILTNAGKVAAAKLLNGVDSVPAFTYIAIGSGSTAEAATQTQLVTEITANGGARAAATCSYVASNTAKWEKEFAFTGDVTIREFGVFSASSGGTMLVRHLLAAGKAYENGEKALVSISAVIS</sequence>
<protein>
    <submittedName>
        <fullName evidence="1">Uncharacterized protein</fullName>
    </submittedName>
</protein>
<gene>
    <name evidence="1" type="ordered locus">Metho_1235</name>
</gene>
<proteinExistence type="predicted"/>
<dbReference type="KEGG" id="mhz:Metho_1235"/>
<evidence type="ECO:0000313" key="2">
    <source>
        <dbReference type="Proteomes" id="UP000010866"/>
    </source>
</evidence>
<dbReference type="InterPro" id="IPR056908">
    <property type="entry name" value="Gp80-like"/>
</dbReference>
<dbReference type="GeneID" id="14407044"/>
<accession>L0KXP5</accession>
<dbReference type="EMBL" id="CP003362">
    <property type="protein sequence ID" value="AGB49465.1"/>
    <property type="molecule type" value="Genomic_DNA"/>
</dbReference>
<dbReference type="HOGENOM" id="CLU_2010108_0_0_2"/>
<dbReference type="STRING" id="867904.Metho_1235"/>
<dbReference type="AlphaFoldDB" id="L0KXP5"/>
<evidence type="ECO:0000313" key="1">
    <source>
        <dbReference type="EMBL" id="AGB49465.1"/>
    </source>
</evidence>
<name>L0KXP5_METHD</name>
<reference evidence="2" key="1">
    <citation type="submission" date="2012-02" db="EMBL/GenBank/DDBJ databases">
        <title>Complete sequence of chromosome of Methanomethylovorans hollandica DSM 15978.</title>
        <authorList>
            <person name="Lucas S."/>
            <person name="Copeland A."/>
            <person name="Lapidus A."/>
            <person name="Glavina del Rio T."/>
            <person name="Dalin E."/>
            <person name="Tice H."/>
            <person name="Bruce D."/>
            <person name="Goodwin L."/>
            <person name="Pitluck S."/>
            <person name="Peters L."/>
            <person name="Mikhailova N."/>
            <person name="Held B."/>
            <person name="Kyrpides N."/>
            <person name="Mavromatis K."/>
            <person name="Ivanova N."/>
            <person name="Brettin T."/>
            <person name="Detter J.C."/>
            <person name="Han C."/>
            <person name="Larimer F."/>
            <person name="Land M."/>
            <person name="Hauser L."/>
            <person name="Markowitz V."/>
            <person name="Cheng J.-F."/>
            <person name="Hugenholtz P."/>
            <person name="Woyke T."/>
            <person name="Wu D."/>
            <person name="Spring S."/>
            <person name="Schroeder M."/>
            <person name="Brambilla E."/>
            <person name="Klenk H.-P."/>
            <person name="Eisen J.A."/>
        </authorList>
    </citation>
    <scope>NUCLEOTIDE SEQUENCE [LARGE SCALE GENOMIC DNA]</scope>
    <source>
        <strain evidence="2">DSM 15978 / NBRC 107637 / DMS1</strain>
    </source>
</reference>
<organism evidence="1 2">
    <name type="scientific">Methanomethylovorans hollandica (strain DSM 15978 / NBRC 107637 / DMS1)</name>
    <dbReference type="NCBI Taxonomy" id="867904"/>
    <lineage>
        <taxon>Archaea</taxon>
        <taxon>Methanobacteriati</taxon>
        <taxon>Methanobacteriota</taxon>
        <taxon>Stenosarchaea group</taxon>
        <taxon>Methanomicrobia</taxon>
        <taxon>Methanosarcinales</taxon>
        <taxon>Methanosarcinaceae</taxon>
        <taxon>Methanomethylovorans</taxon>
    </lineage>
</organism>
<dbReference type="RefSeq" id="WP_015324631.1">
    <property type="nucleotide sequence ID" value="NC_019977.1"/>
</dbReference>